<dbReference type="RefSeq" id="WP_011793194.1">
    <property type="nucleotide sequence ID" value="NC_008751.1"/>
</dbReference>
<organism evidence="3 4">
    <name type="scientific">Nitratidesulfovibrio vulgaris (strain DP4)</name>
    <name type="common">Desulfovibrio vulgaris</name>
    <dbReference type="NCBI Taxonomy" id="391774"/>
    <lineage>
        <taxon>Bacteria</taxon>
        <taxon>Pseudomonadati</taxon>
        <taxon>Thermodesulfobacteriota</taxon>
        <taxon>Desulfovibrionia</taxon>
        <taxon>Desulfovibrionales</taxon>
        <taxon>Desulfovibrionaceae</taxon>
        <taxon>Nitratidesulfovibrio</taxon>
    </lineage>
</organism>
<feature type="compositionally biased region" description="Low complexity" evidence="1">
    <location>
        <begin position="225"/>
        <end position="234"/>
    </location>
</feature>
<dbReference type="InterPro" id="IPR000551">
    <property type="entry name" value="MerR-type_HTH_dom"/>
</dbReference>
<evidence type="ECO:0000256" key="1">
    <source>
        <dbReference type="SAM" id="MobiDB-lite"/>
    </source>
</evidence>
<dbReference type="AlphaFoldDB" id="A0A0H3ABD4"/>
<accession>A0A0H3ABD4</accession>
<evidence type="ECO:0000313" key="3">
    <source>
        <dbReference type="EMBL" id="ABM29962.1"/>
    </source>
</evidence>
<feature type="domain" description="HTH merR-type" evidence="2">
    <location>
        <begin position="8"/>
        <end position="75"/>
    </location>
</feature>
<dbReference type="EMBL" id="CP000527">
    <property type="protein sequence ID" value="ABM29962.1"/>
    <property type="molecule type" value="Genomic_DNA"/>
</dbReference>
<feature type="region of interest" description="Disordered" evidence="1">
    <location>
        <begin position="215"/>
        <end position="284"/>
    </location>
</feature>
<gene>
    <name evidence="3" type="ordered locus">Dvul_2951</name>
</gene>
<reference evidence="4" key="1">
    <citation type="journal article" date="2009" name="Environ. Microbiol.">
        <title>Contribution of mobile genetic elements to Desulfovibrio vulgaris genome plasticity.</title>
        <authorList>
            <person name="Walker C.B."/>
            <person name="Stolyar S."/>
            <person name="Chivian D."/>
            <person name="Pinel N."/>
            <person name="Gabster J.A."/>
            <person name="Dehal P.S."/>
            <person name="He Z."/>
            <person name="Yang Z.K."/>
            <person name="Yen H.C."/>
            <person name="Zhou J."/>
            <person name="Wall J.D."/>
            <person name="Hazen T.C."/>
            <person name="Arkin A.P."/>
            <person name="Stahl D.A."/>
        </authorList>
    </citation>
    <scope>NUCLEOTIDE SEQUENCE [LARGE SCALE GENOMIC DNA]</scope>
    <source>
        <strain evidence="4">DP4</strain>
    </source>
</reference>
<name>A0A0H3ABD4_NITV4</name>
<dbReference type="KEGG" id="dvl:Dvul_2951"/>
<protein>
    <recommendedName>
        <fullName evidence="2">HTH merR-type domain-containing protein</fullName>
    </recommendedName>
</protein>
<feature type="compositionally biased region" description="Low complexity" evidence="1">
    <location>
        <begin position="266"/>
        <end position="275"/>
    </location>
</feature>
<sequence length="400" mass="43166">MTKTDGGMTHKDLSRLLGVSETTVKSYRRKFPDCIPVANQGKPIRFTADAAKVCIRIRDLFELGMAVPEVRARLASEFRWIEAEVPADETSQPADEAPAQPVAAQPARVELPQDFTTAVSGLARSMVHLTQQQTAMMKRLQGLEQRVDAAVSAAAAPAPVSAADDAAAREVRELAARLCGAVERFEALIERLASEQGREQKSEFRVVPLLKALGRRRSEPEPAPAHEAPVAAGESTSVSGASAEDTPIAKPTAQDAPPSQYEGDAAAHAASSVSAMPPFQNQEPPRAVMTLPLVVQSPQGDFVGVAGRARGRFSCADFKAMLAYAFLPPEQYELRWEEQEDGWRLELAQPTSADPLHMVLSLRRMVTPRGNDVLCVTAYEGNGTPGEPWDLHGFIRAALG</sequence>
<dbReference type="GO" id="GO:0006355">
    <property type="term" value="P:regulation of DNA-templated transcription"/>
    <property type="evidence" value="ECO:0007669"/>
    <property type="project" value="InterPro"/>
</dbReference>
<evidence type="ECO:0000259" key="2">
    <source>
        <dbReference type="Pfam" id="PF13411"/>
    </source>
</evidence>
<proteinExistence type="predicted"/>
<evidence type="ECO:0000313" key="4">
    <source>
        <dbReference type="Proteomes" id="UP000009173"/>
    </source>
</evidence>
<dbReference type="Proteomes" id="UP000009173">
    <property type="component" value="Chromosome"/>
</dbReference>
<dbReference type="Pfam" id="PF13411">
    <property type="entry name" value="MerR_1"/>
    <property type="match status" value="1"/>
</dbReference>
<dbReference type="InterPro" id="IPR009061">
    <property type="entry name" value="DNA-bd_dom_put_sf"/>
</dbReference>
<dbReference type="GO" id="GO:0003677">
    <property type="term" value="F:DNA binding"/>
    <property type="evidence" value="ECO:0007669"/>
    <property type="project" value="InterPro"/>
</dbReference>
<dbReference type="HOGENOM" id="CLU_830866_0_0_7"/>
<dbReference type="SUPFAM" id="SSF46955">
    <property type="entry name" value="Putative DNA-binding domain"/>
    <property type="match status" value="1"/>
</dbReference>